<comment type="caution">
    <text evidence="1">The sequence shown here is derived from an EMBL/GenBank/DDBJ whole genome shotgun (WGS) entry which is preliminary data.</text>
</comment>
<name>A0A2I0CNG9_9PSED</name>
<dbReference type="EMBL" id="PIYS01000022">
    <property type="protein sequence ID" value="PKF70690.1"/>
    <property type="molecule type" value="Genomic_DNA"/>
</dbReference>
<proteinExistence type="predicted"/>
<reference evidence="2" key="1">
    <citation type="submission" date="2017-12" db="EMBL/GenBank/DDBJ databases">
        <authorList>
            <person name="Yu X.-Y."/>
        </authorList>
    </citation>
    <scope>NUCLEOTIDE SEQUENCE [LARGE SCALE GENOMIC DNA]</scope>
    <source>
        <strain evidence="2">ZYSR67-Z</strain>
    </source>
</reference>
<sequence>MVIFFERSIVLRRLPATAEQGAGQDPVRLGFLLQGCEASFAHFHDADMAVSMQAAVFLITRLSEIAQALPGERMALSMTVRIRKSLLTARL</sequence>
<dbReference type="Proteomes" id="UP000242861">
    <property type="component" value="Unassembled WGS sequence"/>
</dbReference>
<gene>
    <name evidence="1" type="ORF">CW360_12045</name>
</gene>
<dbReference type="AlphaFoldDB" id="A0A2I0CNG9"/>
<evidence type="ECO:0000313" key="2">
    <source>
        <dbReference type="Proteomes" id="UP000242861"/>
    </source>
</evidence>
<evidence type="ECO:0000313" key="1">
    <source>
        <dbReference type="EMBL" id="PKF70690.1"/>
    </source>
</evidence>
<protein>
    <submittedName>
        <fullName evidence="1">Uncharacterized protein</fullName>
    </submittedName>
</protein>
<accession>A0A2I0CNG9</accession>
<organism evidence="1 2">
    <name type="scientific">Pseudomonas fluvialis</name>
    <dbReference type="NCBI Taxonomy" id="1793966"/>
    <lineage>
        <taxon>Bacteria</taxon>
        <taxon>Pseudomonadati</taxon>
        <taxon>Pseudomonadota</taxon>
        <taxon>Gammaproteobacteria</taxon>
        <taxon>Pseudomonadales</taxon>
        <taxon>Pseudomonadaceae</taxon>
        <taxon>Pseudomonas</taxon>
    </lineage>
</organism>